<evidence type="ECO:0000259" key="2">
    <source>
        <dbReference type="PROSITE" id="PS50887"/>
    </source>
</evidence>
<dbReference type="InterPro" id="IPR029787">
    <property type="entry name" value="Nucleotide_cyclase"/>
</dbReference>
<feature type="domain" description="GGDEF" evidence="2">
    <location>
        <begin position="53"/>
        <end position="189"/>
    </location>
</feature>
<dbReference type="AlphaFoldDB" id="A0A8J3NSG0"/>
<dbReference type="Pfam" id="PF00990">
    <property type="entry name" value="GGDEF"/>
    <property type="match status" value="1"/>
</dbReference>
<dbReference type="InterPro" id="IPR043128">
    <property type="entry name" value="Rev_trsase/Diguanyl_cyclase"/>
</dbReference>
<reference evidence="3 4" key="1">
    <citation type="submission" date="2021-01" db="EMBL/GenBank/DDBJ databases">
        <title>Whole genome shotgun sequence of Catellatospora chokoriensis NBRC 107358.</title>
        <authorList>
            <person name="Komaki H."/>
            <person name="Tamura T."/>
        </authorList>
    </citation>
    <scope>NUCLEOTIDE SEQUENCE [LARGE SCALE GENOMIC DNA]</scope>
    <source>
        <strain evidence="3 4">NBRC 107358</strain>
    </source>
</reference>
<evidence type="ECO:0000313" key="4">
    <source>
        <dbReference type="Proteomes" id="UP000619293"/>
    </source>
</evidence>
<organism evidence="3 4">
    <name type="scientific">Catellatospora chokoriensis</name>
    <dbReference type="NCBI Taxonomy" id="310353"/>
    <lineage>
        <taxon>Bacteria</taxon>
        <taxon>Bacillati</taxon>
        <taxon>Actinomycetota</taxon>
        <taxon>Actinomycetes</taxon>
        <taxon>Micromonosporales</taxon>
        <taxon>Micromonosporaceae</taxon>
        <taxon>Catellatospora</taxon>
    </lineage>
</organism>
<comment type="caution">
    <text evidence="3">The sequence shown here is derived from an EMBL/GenBank/DDBJ whole genome shotgun (WGS) entry which is preliminary data.</text>
</comment>
<evidence type="ECO:0000256" key="1">
    <source>
        <dbReference type="SAM" id="MobiDB-lite"/>
    </source>
</evidence>
<sequence>MFAAGRATAAPALRRLRDAYTHAWHLAHTDELTGLPNRRHAHRLLEQRLAAHQPTTVALLDLDRFKSVNDEHGHHVGDQLLRHTAARLRTAVAAHGGHAARLGGDEFLLVLPAGTGDNAAVVADVLTRLEQPLTLHPDRYTVLEHVPRASAGIATTGHTARTWADLVRQADIALYRTKRAGRWYHLYQPGHDTESARVDPRSQARLRDLHRTPVSRPQPHTRTGEQP</sequence>
<dbReference type="NCBIfam" id="TIGR00254">
    <property type="entry name" value="GGDEF"/>
    <property type="match status" value="1"/>
</dbReference>
<dbReference type="InterPro" id="IPR000160">
    <property type="entry name" value="GGDEF_dom"/>
</dbReference>
<dbReference type="PANTHER" id="PTHR44757">
    <property type="entry name" value="DIGUANYLATE CYCLASE DGCP"/>
    <property type="match status" value="1"/>
</dbReference>
<protein>
    <recommendedName>
        <fullName evidence="2">GGDEF domain-containing protein</fullName>
    </recommendedName>
</protein>
<dbReference type="CDD" id="cd01949">
    <property type="entry name" value="GGDEF"/>
    <property type="match status" value="1"/>
</dbReference>
<dbReference type="EMBL" id="BONG01000023">
    <property type="protein sequence ID" value="GIF90478.1"/>
    <property type="molecule type" value="Genomic_DNA"/>
</dbReference>
<feature type="compositionally biased region" description="Polar residues" evidence="1">
    <location>
        <begin position="218"/>
        <end position="227"/>
    </location>
</feature>
<dbReference type="InterPro" id="IPR052155">
    <property type="entry name" value="Biofilm_reg_signaling"/>
</dbReference>
<gene>
    <name evidence="3" type="ORF">Cch02nite_39220</name>
</gene>
<feature type="compositionally biased region" description="Basic and acidic residues" evidence="1">
    <location>
        <begin position="191"/>
        <end position="211"/>
    </location>
</feature>
<accession>A0A8J3NSG0</accession>
<dbReference type="Gene3D" id="3.30.70.270">
    <property type="match status" value="1"/>
</dbReference>
<keyword evidence="4" id="KW-1185">Reference proteome</keyword>
<proteinExistence type="predicted"/>
<name>A0A8J3NSG0_9ACTN</name>
<dbReference type="PANTHER" id="PTHR44757:SF2">
    <property type="entry name" value="BIOFILM ARCHITECTURE MAINTENANCE PROTEIN MBAA"/>
    <property type="match status" value="1"/>
</dbReference>
<evidence type="ECO:0000313" key="3">
    <source>
        <dbReference type="EMBL" id="GIF90478.1"/>
    </source>
</evidence>
<dbReference type="SUPFAM" id="SSF55073">
    <property type="entry name" value="Nucleotide cyclase"/>
    <property type="match status" value="1"/>
</dbReference>
<dbReference type="PROSITE" id="PS50887">
    <property type="entry name" value="GGDEF"/>
    <property type="match status" value="1"/>
</dbReference>
<dbReference type="SMART" id="SM00267">
    <property type="entry name" value="GGDEF"/>
    <property type="match status" value="1"/>
</dbReference>
<feature type="region of interest" description="Disordered" evidence="1">
    <location>
        <begin position="191"/>
        <end position="227"/>
    </location>
</feature>
<dbReference type="Proteomes" id="UP000619293">
    <property type="component" value="Unassembled WGS sequence"/>
</dbReference>